<dbReference type="Proteomes" id="UP000185494">
    <property type="component" value="Chromosome 1"/>
</dbReference>
<evidence type="ECO:0000256" key="2">
    <source>
        <dbReference type="ARBA" id="ARBA00022525"/>
    </source>
</evidence>
<dbReference type="GO" id="GO:0008270">
    <property type="term" value="F:zinc ion binding"/>
    <property type="evidence" value="ECO:0007669"/>
    <property type="project" value="InterPro"/>
</dbReference>
<dbReference type="CDD" id="cd04277">
    <property type="entry name" value="ZnMc_serralysin_like"/>
    <property type="match status" value="1"/>
</dbReference>
<dbReference type="InterPro" id="IPR013858">
    <property type="entry name" value="Peptidase_M10B_C"/>
</dbReference>
<dbReference type="SUPFAM" id="SSF55486">
    <property type="entry name" value="Metalloproteases ('zincins'), catalytic domain"/>
    <property type="match status" value="1"/>
</dbReference>
<dbReference type="AlphaFoldDB" id="A0A1L7AEB5"/>
<dbReference type="STRING" id="257708.RGI145_08505"/>
<dbReference type="KEGG" id="rgi:RGI145_08505"/>
<evidence type="ECO:0000256" key="3">
    <source>
        <dbReference type="ARBA" id="ARBA00022737"/>
    </source>
</evidence>
<feature type="domain" description="Peptidase metallopeptidase" evidence="4">
    <location>
        <begin position="20"/>
        <end position="188"/>
    </location>
</feature>
<dbReference type="SMART" id="SM00235">
    <property type="entry name" value="ZnMc"/>
    <property type="match status" value="1"/>
</dbReference>
<reference evidence="5 6" key="1">
    <citation type="submission" date="2016-05" db="EMBL/GenBank/DDBJ databases">
        <title>Complete Genome and Methylome Analysis of Psychrotrophic Bacterial Isolates from Antarctic Lake Untersee.</title>
        <authorList>
            <person name="Fomenkov A."/>
            <person name="Akimov V.N."/>
            <person name="Vasilyeva L.V."/>
            <person name="Andersen D."/>
            <person name="Vincze T."/>
            <person name="Roberts R.J."/>
        </authorList>
    </citation>
    <scope>NUCLEOTIDE SEQUENCE [LARGE SCALE GENOMIC DNA]</scope>
    <source>
        <strain evidence="5 6">U14-5</strain>
    </source>
</reference>
<dbReference type="GO" id="GO:0005615">
    <property type="term" value="C:extracellular space"/>
    <property type="evidence" value="ECO:0007669"/>
    <property type="project" value="InterPro"/>
</dbReference>
<dbReference type="InterPro" id="IPR006026">
    <property type="entry name" value="Peptidase_Metallo"/>
</dbReference>
<keyword evidence="3" id="KW-0677">Repeat</keyword>
<organism evidence="5 6">
    <name type="scientific">Roseomonas gilardii</name>
    <dbReference type="NCBI Taxonomy" id="257708"/>
    <lineage>
        <taxon>Bacteria</taxon>
        <taxon>Pseudomonadati</taxon>
        <taxon>Pseudomonadota</taxon>
        <taxon>Alphaproteobacteria</taxon>
        <taxon>Acetobacterales</taxon>
        <taxon>Roseomonadaceae</taxon>
        <taxon>Roseomonas</taxon>
    </lineage>
</organism>
<sequence>MPGIVTTTATGVQDTDALFIGRQWATGQLSYSFPTDPAFYGTSYGSGEPSLGFLPLNVQQQAMAREILGLYAGIANLGFTELAETATQHADLRFAMTSATPTAWGYYPSTVDTGGDTWYRNDGTFSYPVPGTYAYHAFIHEIGHALGLKHGQETTVFGAMTPAHDSMEYSVMTYRSYPGADGSYYYNEYSGYAQTPMLYDIAALQHIYGANFTTRAGDTVYHWDPASGQLSIDGIAQTAPVANRVFMTVWDGGGHDTYDLSAYTQGVSVDLRPGEWTVTAADQLAQLGLGHQAVGNIANALLPDGDMRALIENAVCGSGDDSMHGNQASNTLDGGLGTDTLLLDGLPGDYLFAGSAADFTVTSLGVTDHILNAEQVRFLGADLLFGIAALLIPPDDYRDTPCDMGLPLGQLAVGGTASGHVGTAGDVDVFAVGLERGHRYVFTLTSGEGESGLPGGAMELLGAHGDVLRADTDACGDGVQIAFTARWSGSYDIAVHGPGDEVGAYLLSAEDVTPACADPGSGHGHGQDSWAFLAHQAGWDHDLL</sequence>
<dbReference type="GO" id="GO:0008237">
    <property type="term" value="F:metallopeptidase activity"/>
    <property type="evidence" value="ECO:0007669"/>
    <property type="project" value="InterPro"/>
</dbReference>
<keyword evidence="2" id="KW-0964">Secreted</keyword>
<comment type="subcellular location">
    <subcellularLocation>
        <location evidence="1">Secreted</location>
    </subcellularLocation>
</comment>
<dbReference type="SUPFAM" id="SSF51120">
    <property type="entry name" value="beta-Roll"/>
    <property type="match status" value="1"/>
</dbReference>
<evidence type="ECO:0000313" key="5">
    <source>
        <dbReference type="EMBL" id="APT57128.1"/>
    </source>
</evidence>
<accession>A0A1L7AEB5</accession>
<proteinExistence type="predicted"/>
<dbReference type="Gene3D" id="2.150.10.10">
    <property type="entry name" value="Serralysin-like metalloprotease, C-terminal"/>
    <property type="match status" value="1"/>
</dbReference>
<dbReference type="InterPro" id="IPR011049">
    <property type="entry name" value="Serralysin-like_metalloprot_C"/>
</dbReference>
<dbReference type="GO" id="GO:0006508">
    <property type="term" value="P:proteolysis"/>
    <property type="evidence" value="ECO:0007669"/>
    <property type="project" value="InterPro"/>
</dbReference>
<dbReference type="Pfam" id="PF08548">
    <property type="entry name" value="Peptidase_M10_C"/>
    <property type="match status" value="1"/>
</dbReference>
<protein>
    <recommendedName>
        <fullName evidence="4">Peptidase metallopeptidase domain-containing protein</fullName>
    </recommendedName>
</protein>
<dbReference type="Gene3D" id="2.60.120.380">
    <property type="match status" value="1"/>
</dbReference>
<evidence type="ECO:0000259" key="4">
    <source>
        <dbReference type="SMART" id="SM00235"/>
    </source>
</evidence>
<dbReference type="GO" id="GO:0005509">
    <property type="term" value="F:calcium ion binding"/>
    <property type="evidence" value="ECO:0007669"/>
    <property type="project" value="InterPro"/>
</dbReference>
<dbReference type="Gene3D" id="3.40.390.10">
    <property type="entry name" value="Collagenase (Catalytic Domain)"/>
    <property type="match status" value="1"/>
</dbReference>
<dbReference type="EMBL" id="CP015583">
    <property type="protein sequence ID" value="APT57128.1"/>
    <property type="molecule type" value="Genomic_DNA"/>
</dbReference>
<gene>
    <name evidence="5" type="ORF">RGI145_08505</name>
</gene>
<dbReference type="InterPro" id="IPR034033">
    <property type="entry name" value="Serralysin-like"/>
</dbReference>
<name>A0A1L7AEB5_9PROT</name>
<dbReference type="eggNOG" id="COG2931">
    <property type="taxonomic scope" value="Bacteria"/>
</dbReference>
<evidence type="ECO:0000256" key="1">
    <source>
        <dbReference type="ARBA" id="ARBA00004613"/>
    </source>
</evidence>
<dbReference type="RefSeq" id="WP_075798024.1">
    <property type="nucleotide sequence ID" value="NZ_CP015583.1"/>
</dbReference>
<dbReference type="InterPro" id="IPR024079">
    <property type="entry name" value="MetalloPept_cat_dom_sf"/>
</dbReference>
<evidence type="ECO:0000313" key="6">
    <source>
        <dbReference type="Proteomes" id="UP000185494"/>
    </source>
</evidence>